<dbReference type="RefSeq" id="WP_206579681.1">
    <property type="nucleotide sequence ID" value="NZ_JAFKCT010000009.1"/>
</dbReference>
<evidence type="ECO:0000313" key="2">
    <source>
        <dbReference type="EMBL" id="MBN7812909.1"/>
    </source>
</evidence>
<gene>
    <name evidence="2" type="ORF">J0A68_18275</name>
</gene>
<name>A0ABS3C8K4_9BACT</name>
<dbReference type="EMBL" id="JAFKCT010000009">
    <property type="protein sequence ID" value="MBN7812909.1"/>
    <property type="molecule type" value="Genomic_DNA"/>
</dbReference>
<reference evidence="2 3" key="1">
    <citation type="submission" date="2021-03" db="EMBL/GenBank/DDBJ databases">
        <title>novel species isolated from a fishpond in China.</title>
        <authorList>
            <person name="Lu H."/>
            <person name="Cai Z."/>
        </authorList>
    </citation>
    <scope>NUCLEOTIDE SEQUENCE [LARGE SCALE GENOMIC DNA]</scope>
    <source>
        <strain evidence="2 3">H41</strain>
    </source>
</reference>
<feature type="domain" description="Glycosyltransferase subfamily 4-like N-terminal" evidence="1">
    <location>
        <begin position="13"/>
        <end position="161"/>
    </location>
</feature>
<protein>
    <submittedName>
        <fullName evidence="2">Glycosyltransferase</fullName>
    </submittedName>
</protein>
<dbReference type="Pfam" id="PF13692">
    <property type="entry name" value="Glyco_trans_1_4"/>
    <property type="match status" value="1"/>
</dbReference>
<dbReference type="SUPFAM" id="SSF53756">
    <property type="entry name" value="UDP-Glycosyltransferase/glycogen phosphorylase"/>
    <property type="match status" value="1"/>
</dbReference>
<dbReference type="Pfam" id="PF13439">
    <property type="entry name" value="Glyco_transf_4"/>
    <property type="match status" value="1"/>
</dbReference>
<keyword evidence="3" id="KW-1185">Reference proteome</keyword>
<dbReference type="PANTHER" id="PTHR12526:SF630">
    <property type="entry name" value="GLYCOSYLTRANSFERASE"/>
    <property type="match status" value="1"/>
</dbReference>
<dbReference type="PANTHER" id="PTHR12526">
    <property type="entry name" value="GLYCOSYLTRANSFERASE"/>
    <property type="match status" value="1"/>
</dbReference>
<dbReference type="Proteomes" id="UP000664317">
    <property type="component" value="Unassembled WGS sequence"/>
</dbReference>
<dbReference type="InterPro" id="IPR028098">
    <property type="entry name" value="Glyco_trans_4-like_N"/>
</dbReference>
<organism evidence="2 3">
    <name type="scientific">Algoriphagus oliviformis</name>
    <dbReference type="NCBI Taxonomy" id="2811231"/>
    <lineage>
        <taxon>Bacteria</taxon>
        <taxon>Pseudomonadati</taxon>
        <taxon>Bacteroidota</taxon>
        <taxon>Cytophagia</taxon>
        <taxon>Cytophagales</taxon>
        <taxon>Cyclobacteriaceae</taxon>
        <taxon>Algoriphagus</taxon>
    </lineage>
</organism>
<evidence type="ECO:0000313" key="3">
    <source>
        <dbReference type="Proteomes" id="UP000664317"/>
    </source>
</evidence>
<accession>A0ABS3C8K4</accession>
<proteinExistence type="predicted"/>
<evidence type="ECO:0000259" key="1">
    <source>
        <dbReference type="Pfam" id="PF13439"/>
    </source>
</evidence>
<dbReference type="Gene3D" id="3.40.50.2000">
    <property type="entry name" value="Glycogen Phosphorylase B"/>
    <property type="match status" value="2"/>
</dbReference>
<sequence length="358" mass="40225">MRILQLIDSLDTGGAEMMAVNISNALHEDGNPVILCASRRGGALLNRKHKQVPYICLNKANSLDFRALFRLVALAKRENIELIHAHSSSVFWALFVKLALFGRVQVLWHDHFGNRVHEKANVFMVLCSYLLDYAICVNEELKNWSLAHMKIPQDHIAQINNFPALTISRKSGLETMDSPKIVYLASFREPKNHLNAIQAFQKYLQLGNPNAQLILAGKYHQNTYYQQVTDYIQSQGLSGKVQLTGNVEDVGLLLSEMHIGIISSDFEGLPVSLLEYGLAALPVVVTEVGECPKVLDYGRFGKIVEKGNPLQLAEALHDLVGNWEQAIATGREFRSHVDENYGTRNFLSTYYHLIKGNR</sequence>
<comment type="caution">
    <text evidence="2">The sequence shown here is derived from an EMBL/GenBank/DDBJ whole genome shotgun (WGS) entry which is preliminary data.</text>
</comment>